<keyword evidence="10" id="KW-1185">Reference proteome</keyword>
<sequence>MKLKRISAFDGLNVLLLILFSLTIILPFLYIIAVSFSPPSESLAGNFYLIPKRLTLAAYEYLLQAPTFLRSIRNSVVITALGTCVNLIISITLAYALSKKFVPGRRIILLFIFFTMIFHGGLIPNYLVVKNLGLIDSLWAVVLPAASSAFNIMVIRTFFQGLPESLDEAARIDGAGEFRILFSIVLPLSKPIIATFALFFMVQYWNEFFSAIIYLNDTTRWPIQPLLRQMVAIGSSNISSEAALDASLAAQLGPNVQNAAILLAMLPIIAVYPFLQKYFAKGALLGSIKE</sequence>
<dbReference type="OrthoDB" id="9810086at2"/>
<dbReference type="PANTHER" id="PTHR43744">
    <property type="entry name" value="ABC TRANSPORTER PERMEASE PROTEIN MG189-RELATED-RELATED"/>
    <property type="match status" value="1"/>
</dbReference>
<dbReference type="RefSeq" id="WP_136373238.1">
    <property type="nucleotide sequence ID" value="NZ_SSOB01000052.1"/>
</dbReference>
<evidence type="ECO:0000256" key="1">
    <source>
        <dbReference type="ARBA" id="ARBA00004651"/>
    </source>
</evidence>
<evidence type="ECO:0000256" key="2">
    <source>
        <dbReference type="ARBA" id="ARBA00022448"/>
    </source>
</evidence>
<dbReference type="Gene3D" id="1.10.3720.10">
    <property type="entry name" value="MetI-like"/>
    <property type="match status" value="1"/>
</dbReference>
<comment type="similarity">
    <text evidence="7">Belongs to the binding-protein-dependent transport system permease family.</text>
</comment>
<feature type="transmembrane region" description="Helical" evidence="7">
    <location>
        <begin position="12"/>
        <end position="33"/>
    </location>
</feature>
<comment type="subcellular location">
    <subcellularLocation>
        <location evidence="1 7">Cell membrane</location>
        <topology evidence="1 7">Multi-pass membrane protein</topology>
    </subcellularLocation>
</comment>
<dbReference type="CDD" id="cd06261">
    <property type="entry name" value="TM_PBP2"/>
    <property type="match status" value="1"/>
</dbReference>
<evidence type="ECO:0000256" key="4">
    <source>
        <dbReference type="ARBA" id="ARBA00022692"/>
    </source>
</evidence>
<evidence type="ECO:0000313" key="10">
    <source>
        <dbReference type="Proteomes" id="UP000310636"/>
    </source>
</evidence>
<dbReference type="PANTHER" id="PTHR43744:SF9">
    <property type="entry name" value="POLYGALACTURONAN_RHAMNOGALACTURONAN TRANSPORT SYSTEM PERMEASE PROTEIN YTCP"/>
    <property type="match status" value="1"/>
</dbReference>
<feature type="transmembrane region" description="Helical" evidence="7">
    <location>
        <begin position="256"/>
        <end position="275"/>
    </location>
</feature>
<dbReference type="Proteomes" id="UP000310636">
    <property type="component" value="Unassembled WGS sequence"/>
</dbReference>
<keyword evidence="4 7" id="KW-0812">Transmembrane</keyword>
<proteinExistence type="inferred from homology"/>
<feature type="transmembrane region" description="Helical" evidence="7">
    <location>
        <begin position="107"/>
        <end position="127"/>
    </location>
</feature>
<dbReference type="PROSITE" id="PS50928">
    <property type="entry name" value="ABC_TM1"/>
    <property type="match status" value="1"/>
</dbReference>
<evidence type="ECO:0000313" key="9">
    <source>
        <dbReference type="EMBL" id="THF73626.1"/>
    </source>
</evidence>
<protein>
    <submittedName>
        <fullName evidence="9">Carbohydrate ABC transporter permease</fullName>
    </submittedName>
</protein>
<dbReference type="Pfam" id="PF00528">
    <property type="entry name" value="BPD_transp_1"/>
    <property type="match status" value="1"/>
</dbReference>
<dbReference type="GO" id="GO:0055085">
    <property type="term" value="P:transmembrane transport"/>
    <property type="evidence" value="ECO:0007669"/>
    <property type="project" value="InterPro"/>
</dbReference>
<feature type="transmembrane region" description="Helical" evidence="7">
    <location>
        <begin position="76"/>
        <end position="95"/>
    </location>
</feature>
<dbReference type="GO" id="GO:0005886">
    <property type="term" value="C:plasma membrane"/>
    <property type="evidence" value="ECO:0007669"/>
    <property type="project" value="UniProtKB-SubCell"/>
</dbReference>
<evidence type="ECO:0000256" key="3">
    <source>
        <dbReference type="ARBA" id="ARBA00022475"/>
    </source>
</evidence>
<dbReference type="SUPFAM" id="SSF161098">
    <property type="entry name" value="MetI-like"/>
    <property type="match status" value="1"/>
</dbReference>
<accession>A0A4V3WDU6</accession>
<keyword evidence="2 7" id="KW-0813">Transport</keyword>
<dbReference type="InterPro" id="IPR000515">
    <property type="entry name" value="MetI-like"/>
</dbReference>
<keyword evidence="5 7" id="KW-1133">Transmembrane helix</keyword>
<dbReference type="EMBL" id="SSOB01000052">
    <property type="protein sequence ID" value="THF73626.1"/>
    <property type="molecule type" value="Genomic_DNA"/>
</dbReference>
<organism evidence="9 10">
    <name type="scientific">Cohnella fermenti</name>
    <dbReference type="NCBI Taxonomy" id="2565925"/>
    <lineage>
        <taxon>Bacteria</taxon>
        <taxon>Bacillati</taxon>
        <taxon>Bacillota</taxon>
        <taxon>Bacilli</taxon>
        <taxon>Bacillales</taxon>
        <taxon>Paenibacillaceae</taxon>
        <taxon>Cohnella</taxon>
    </lineage>
</organism>
<dbReference type="InterPro" id="IPR035906">
    <property type="entry name" value="MetI-like_sf"/>
</dbReference>
<reference evidence="9 10" key="1">
    <citation type="submission" date="2019-04" db="EMBL/GenBank/DDBJ databases">
        <title>Cohnella sp. nov. isolated from preserved vegetables.</title>
        <authorList>
            <person name="Lin S.-Y."/>
            <person name="Hung M.-H."/>
            <person name="Young C.-C."/>
        </authorList>
    </citation>
    <scope>NUCLEOTIDE SEQUENCE [LARGE SCALE GENOMIC DNA]</scope>
    <source>
        <strain evidence="9 10">CC-MHH1044</strain>
    </source>
</reference>
<feature type="domain" description="ABC transmembrane type-1" evidence="8">
    <location>
        <begin position="72"/>
        <end position="275"/>
    </location>
</feature>
<keyword evidence="3" id="KW-1003">Cell membrane</keyword>
<gene>
    <name evidence="9" type="ORF">E6C55_28510</name>
</gene>
<evidence type="ECO:0000256" key="5">
    <source>
        <dbReference type="ARBA" id="ARBA00022989"/>
    </source>
</evidence>
<feature type="transmembrane region" description="Helical" evidence="7">
    <location>
        <begin position="180"/>
        <end position="205"/>
    </location>
</feature>
<feature type="transmembrane region" description="Helical" evidence="7">
    <location>
        <begin position="139"/>
        <end position="159"/>
    </location>
</feature>
<dbReference type="AlphaFoldDB" id="A0A4V3WDU6"/>
<evidence type="ECO:0000259" key="8">
    <source>
        <dbReference type="PROSITE" id="PS50928"/>
    </source>
</evidence>
<comment type="caution">
    <text evidence="9">The sequence shown here is derived from an EMBL/GenBank/DDBJ whole genome shotgun (WGS) entry which is preliminary data.</text>
</comment>
<evidence type="ECO:0000256" key="7">
    <source>
        <dbReference type="RuleBase" id="RU363032"/>
    </source>
</evidence>
<name>A0A4V3WDU6_9BACL</name>
<keyword evidence="6 7" id="KW-0472">Membrane</keyword>
<evidence type="ECO:0000256" key="6">
    <source>
        <dbReference type="ARBA" id="ARBA00023136"/>
    </source>
</evidence>